<proteinExistence type="predicted"/>
<reference evidence="3" key="1">
    <citation type="submission" date="2019-05" db="EMBL/GenBank/DDBJ databases">
        <title>Tamlana fucoidanivorans sp. nov., isolated from the surface of algae collected from Fujian province in China.</title>
        <authorList>
            <person name="Li J."/>
        </authorList>
    </citation>
    <scope>NUCLEOTIDE SEQUENCE [LARGE SCALE GENOMIC DNA]</scope>
    <source>
        <strain evidence="3">2251</strain>
        <plasmid evidence="3">unnamed8</plasmid>
    </source>
</reference>
<protein>
    <submittedName>
        <fullName evidence="2">Uncharacterized protein</fullName>
    </submittedName>
</protein>
<evidence type="ECO:0000313" key="3">
    <source>
        <dbReference type="Proteomes" id="UP000296374"/>
    </source>
</evidence>
<geneLocation type="plasmid" evidence="2 3">
    <name>unnamed8</name>
</geneLocation>
<name>A0A4Y5SR26_9RHOB</name>
<organism evidence="2 3">
    <name type="scientific">Paracoccus liaowanqingii</name>
    <dbReference type="NCBI Taxonomy" id="2560053"/>
    <lineage>
        <taxon>Bacteria</taxon>
        <taxon>Pseudomonadati</taxon>
        <taxon>Pseudomonadota</taxon>
        <taxon>Alphaproteobacteria</taxon>
        <taxon>Rhodobacterales</taxon>
        <taxon>Paracoccaceae</taxon>
        <taxon>Paracoccus</taxon>
    </lineage>
</organism>
<dbReference type="Proteomes" id="UP000296374">
    <property type="component" value="Plasmid unnamed8"/>
</dbReference>
<accession>A0A4Y5SR26</accession>
<evidence type="ECO:0000256" key="1">
    <source>
        <dbReference type="SAM" id="MobiDB-lite"/>
    </source>
</evidence>
<evidence type="ECO:0000313" key="2">
    <source>
        <dbReference type="EMBL" id="QDA35799.1"/>
    </source>
</evidence>
<feature type="compositionally biased region" description="Basic and acidic residues" evidence="1">
    <location>
        <begin position="38"/>
        <end position="47"/>
    </location>
</feature>
<dbReference type="KEGG" id="plia:E4191_16680"/>
<dbReference type="AlphaFoldDB" id="A0A4Y5SR26"/>
<dbReference type="EMBL" id="CP040759">
    <property type="protein sequence ID" value="QDA35799.1"/>
    <property type="molecule type" value="Genomic_DNA"/>
</dbReference>
<gene>
    <name evidence="2" type="ORF">E4191_16680</name>
</gene>
<sequence length="68" mass="7495">MTAISIHARVPEKGDLDQFDLDRQGKRNEPLAQGLSEAVRDRRDKVRAPHKAKGGSKASRHSCCQSLA</sequence>
<feature type="region of interest" description="Disordered" evidence="1">
    <location>
        <begin position="15"/>
        <end position="68"/>
    </location>
</feature>
<dbReference type="RefSeq" id="WP_139615618.1">
    <property type="nucleotide sequence ID" value="NZ_CP040759.1"/>
</dbReference>
<feature type="compositionally biased region" description="Basic and acidic residues" evidence="1">
    <location>
        <begin position="15"/>
        <end position="29"/>
    </location>
</feature>
<keyword evidence="2" id="KW-0614">Plasmid</keyword>
<feature type="compositionally biased region" description="Basic residues" evidence="1">
    <location>
        <begin position="48"/>
        <end position="60"/>
    </location>
</feature>